<feature type="region of interest" description="Disordered" evidence="1">
    <location>
        <begin position="1"/>
        <end position="29"/>
    </location>
</feature>
<proteinExistence type="predicted"/>
<reference evidence="2 3" key="1">
    <citation type="submission" date="2019-07" db="EMBL/GenBank/DDBJ databases">
        <title>De Novo Assembly of kiwifruit Actinidia rufa.</title>
        <authorList>
            <person name="Sugita-Konishi S."/>
            <person name="Sato K."/>
            <person name="Mori E."/>
            <person name="Abe Y."/>
            <person name="Kisaki G."/>
            <person name="Hamano K."/>
            <person name="Suezawa K."/>
            <person name="Otani M."/>
            <person name="Fukuda T."/>
            <person name="Manabe T."/>
            <person name="Gomi K."/>
            <person name="Tabuchi M."/>
            <person name="Akimitsu K."/>
            <person name="Kataoka I."/>
        </authorList>
    </citation>
    <scope>NUCLEOTIDE SEQUENCE [LARGE SCALE GENOMIC DNA]</scope>
    <source>
        <strain evidence="3">cv. Fuchu</strain>
    </source>
</reference>
<evidence type="ECO:0000313" key="3">
    <source>
        <dbReference type="Proteomes" id="UP000585474"/>
    </source>
</evidence>
<protein>
    <submittedName>
        <fullName evidence="2">Uncharacterized protein</fullName>
    </submittedName>
</protein>
<feature type="compositionally biased region" description="Basic and acidic residues" evidence="1">
    <location>
        <begin position="1"/>
        <end position="27"/>
    </location>
</feature>
<keyword evidence="3" id="KW-1185">Reference proteome</keyword>
<evidence type="ECO:0000256" key="1">
    <source>
        <dbReference type="SAM" id="MobiDB-lite"/>
    </source>
</evidence>
<organism evidence="2 3">
    <name type="scientific">Actinidia rufa</name>
    <dbReference type="NCBI Taxonomy" id="165716"/>
    <lineage>
        <taxon>Eukaryota</taxon>
        <taxon>Viridiplantae</taxon>
        <taxon>Streptophyta</taxon>
        <taxon>Embryophyta</taxon>
        <taxon>Tracheophyta</taxon>
        <taxon>Spermatophyta</taxon>
        <taxon>Magnoliopsida</taxon>
        <taxon>eudicotyledons</taxon>
        <taxon>Gunneridae</taxon>
        <taxon>Pentapetalae</taxon>
        <taxon>asterids</taxon>
        <taxon>Ericales</taxon>
        <taxon>Actinidiaceae</taxon>
        <taxon>Actinidia</taxon>
    </lineage>
</organism>
<evidence type="ECO:0000313" key="2">
    <source>
        <dbReference type="EMBL" id="GFY85754.1"/>
    </source>
</evidence>
<dbReference type="AlphaFoldDB" id="A0A7J0EGZ4"/>
<sequence length="128" mass="13765">METTKKSSDLVGDRDAHAREDRFKGEESNDLVASAEASVLRAESVAGLARREDGDDGVLSLNTGVEPGGVAAALSLLLHHRPPLPASPPPVDSSLRYNVHLVESKPIWMSPSPIVKSKPDWGPYKVFL</sequence>
<dbReference type="Proteomes" id="UP000585474">
    <property type="component" value="Unassembled WGS sequence"/>
</dbReference>
<dbReference type="EMBL" id="BJWL01000004">
    <property type="protein sequence ID" value="GFY85754.1"/>
    <property type="molecule type" value="Genomic_DNA"/>
</dbReference>
<accession>A0A7J0EGZ4</accession>
<comment type="caution">
    <text evidence="2">The sequence shown here is derived from an EMBL/GenBank/DDBJ whole genome shotgun (WGS) entry which is preliminary data.</text>
</comment>
<name>A0A7J0EGZ4_9ERIC</name>
<gene>
    <name evidence="2" type="ORF">Acr_04g0004920</name>
</gene>